<dbReference type="InterPro" id="IPR058792">
    <property type="entry name" value="Beta-barrel_RND_2"/>
</dbReference>
<dbReference type="Gene3D" id="1.10.287.470">
    <property type="entry name" value="Helix hairpin bin"/>
    <property type="match status" value="1"/>
</dbReference>
<evidence type="ECO:0000313" key="9">
    <source>
        <dbReference type="EMBL" id="SFN75209.1"/>
    </source>
</evidence>
<feature type="domain" description="Multidrug resistance protein MdtA-like C-terminal permuted SH3" evidence="8">
    <location>
        <begin position="333"/>
        <end position="380"/>
    </location>
</feature>
<evidence type="ECO:0000256" key="3">
    <source>
        <dbReference type="ARBA" id="ARBA00022448"/>
    </source>
</evidence>
<proteinExistence type="inferred from homology"/>
<feature type="coiled-coil region" evidence="4">
    <location>
        <begin position="111"/>
        <end position="150"/>
    </location>
</feature>
<organism evidence="9 10">
    <name type="scientific">Formivibrio citricus</name>
    <dbReference type="NCBI Taxonomy" id="83765"/>
    <lineage>
        <taxon>Bacteria</taxon>
        <taxon>Pseudomonadati</taxon>
        <taxon>Pseudomonadota</taxon>
        <taxon>Betaproteobacteria</taxon>
        <taxon>Neisseriales</taxon>
        <taxon>Chitinibacteraceae</taxon>
        <taxon>Formivibrio</taxon>
    </lineage>
</organism>
<dbReference type="PANTHER" id="PTHR30469:SF38">
    <property type="entry name" value="HLYD FAMILY SECRETION PROTEIN"/>
    <property type="match status" value="1"/>
</dbReference>
<keyword evidence="10" id="KW-1185">Reference proteome</keyword>
<comment type="subcellular location">
    <subcellularLocation>
        <location evidence="1">Cell envelope</location>
    </subcellularLocation>
</comment>
<dbReference type="NCBIfam" id="TIGR01730">
    <property type="entry name" value="RND_mfp"/>
    <property type="match status" value="1"/>
</dbReference>
<dbReference type="EMBL" id="FOVE01000016">
    <property type="protein sequence ID" value="SFN75209.1"/>
    <property type="molecule type" value="Genomic_DNA"/>
</dbReference>
<dbReference type="OrthoDB" id="9775513at2"/>
<feature type="transmembrane region" description="Helical" evidence="5">
    <location>
        <begin position="26"/>
        <end position="43"/>
    </location>
</feature>
<evidence type="ECO:0000259" key="8">
    <source>
        <dbReference type="Pfam" id="PF25967"/>
    </source>
</evidence>
<accession>A0A1I5BKT9</accession>
<evidence type="ECO:0000256" key="4">
    <source>
        <dbReference type="SAM" id="Coils"/>
    </source>
</evidence>
<dbReference type="STRING" id="83765.SAMN05660284_02192"/>
<evidence type="ECO:0000256" key="2">
    <source>
        <dbReference type="ARBA" id="ARBA00009477"/>
    </source>
</evidence>
<evidence type="ECO:0000256" key="5">
    <source>
        <dbReference type="SAM" id="Phobius"/>
    </source>
</evidence>
<dbReference type="InterPro" id="IPR058627">
    <property type="entry name" value="MdtA-like_C"/>
</dbReference>
<name>A0A1I5BKT9_9NEIS</name>
<dbReference type="Gene3D" id="2.40.420.20">
    <property type="match status" value="1"/>
</dbReference>
<dbReference type="Proteomes" id="UP000242869">
    <property type="component" value="Unassembled WGS sequence"/>
</dbReference>
<dbReference type="Gene3D" id="2.40.50.100">
    <property type="match status" value="1"/>
</dbReference>
<dbReference type="SUPFAM" id="SSF111369">
    <property type="entry name" value="HlyD-like secretion proteins"/>
    <property type="match status" value="1"/>
</dbReference>
<dbReference type="Pfam" id="PF25954">
    <property type="entry name" value="Beta-barrel_RND_2"/>
    <property type="match status" value="1"/>
</dbReference>
<keyword evidence="5" id="KW-0812">Transmembrane</keyword>
<dbReference type="AlphaFoldDB" id="A0A1I5BKT9"/>
<evidence type="ECO:0000259" key="6">
    <source>
        <dbReference type="Pfam" id="PF25917"/>
    </source>
</evidence>
<dbReference type="InterPro" id="IPR058625">
    <property type="entry name" value="MdtA-like_BSH"/>
</dbReference>
<feature type="domain" description="CusB-like beta-barrel" evidence="7">
    <location>
        <begin position="246"/>
        <end position="317"/>
    </location>
</feature>
<keyword evidence="5" id="KW-1133">Transmembrane helix</keyword>
<protein>
    <submittedName>
        <fullName evidence="9">RND family efflux transporter, MFP subunit</fullName>
    </submittedName>
</protein>
<keyword evidence="4" id="KW-0175">Coiled coil</keyword>
<dbReference type="InterPro" id="IPR006143">
    <property type="entry name" value="RND_pump_MFP"/>
</dbReference>
<dbReference type="GO" id="GO:0015562">
    <property type="term" value="F:efflux transmembrane transporter activity"/>
    <property type="evidence" value="ECO:0007669"/>
    <property type="project" value="TreeGrafter"/>
</dbReference>
<dbReference type="Pfam" id="PF25917">
    <property type="entry name" value="BSH_RND"/>
    <property type="match status" value="1"/>
</dbReference>
<sequence length="398" mass="42803">MSESLDQLKINRSDAPHRKRRWHKPFLLATLAVAVIGIVAIAARGKAVEVETVRVTQAWPAQAITQLNATGYVTADRKASVASKGTGRLEWLGVREGSAVKEGEIIARLENTDMQAQLAQAHANVEVARAQQQKLEADRLDARLNLKRQKELATQKFVSPSAVDTAESRYQQAVSAVAAQAATVRMMQAAERNAQAALDNTIIRAPFAGVVLTKQANVGDVVAPFSTSADSKGAVVSMADLSTLEVEADVSETSLAKARVGQPCEIQLDALPDKRLLGSVARIVPTVDRSKATVKFKIKFEETDARVLPDMSAKVAFLSRPLKDDERQPRLAVAPEAVKDGIAFVVGKDNTVSARKVTLGDKLGDLVEVKEGLQNGETVVLAPSPRLKDGARIAEKKK</sequence>
<dbReference type="PANTHER" id="PTHR30469">
    <property type="entry name" value="MULTIDRUG RESISTANCE PROTEIN MDTA"/>
    <property type="match status" value="1"/>
</dbReference>
<dbReference type="Pfam" id="PF25967">
    <property type="entry name" value="RND-MFP_C"/>
    <property type="match status" value="1"/>
</dbReference>
<dbReference type="GO" id="GO:1990281">
    <property type="term" value="C:efflux pump complex"/>
    <property type="evidence" value="ECO:0007669"/>
    <property type="project" value="TreeGrafter"/>
</dbReference>
<keyword evidence="5" id="KW-0472">Membrane</keyword>
<dbReference type="Gene3D" id="2.40.30.170">
    <property type="match status" value="1"/>
</dbReference>
<keyword evidence="3" id="KW-0813">Transport</keyword>
<gene>
    <name evidence="9" type="ORF">SAMN05660284_02192</name>
</gene>
<dbReference type="RefSeq" id="WP_091196131.1">
    <property type="nucleotide sequence ID" value="NZ_FOVE01000016.1"/>
</dbReference>
<feature type="domain" description="Multidrug resistance protein MdtA-like barrel-sandwich hybrid" evidence="6">
    <location>
        <begin position="77"/>
        <end position="223"/>
    </location>
</feature>
<comment type="similarity">
    <text evidence="2">Belongs to the membrane fusion protein (MFP) (TC 8.A.1) family.</text>
</comment>
<evidence type="ECO:0000259" key="7">
    <source>
        <dbReference type="Pfam" id="PF25954"/>
    </source>
</evidence>
<evidence type="ECO:0000256" key="1">
    <source>
        <dbReference type="ARBA" id="ARBA00004196"/>
    </source>
</evidence>
<reference evidence="10" key="1">
    <citation type="submission" date="2016-10" db="EMBL/GenBank/DDBJ databases">
        <authorList>
            <person name="Varghese N."/>
            <person name="Submissions S."/>
        </authorList>
    </citation>
    <scope>NUCLEOTIDE SEQUENCE [LARGE SCALE GENOMIC DNA]</scope>
    <source>
        <strain evidence="10">DSM 6150</strain>
    </source>
</reference>
<evidence type="ECO:0000313" key="10">
    <source>
        <dbReference type="Proteomes" id="UP000242869"/>
    </source>
</evidence>